<comment type="caution">
    <text evidence="1">The sequence shown here is derived from an EMBL/GenBank/DDBJ whole genome shotgun (WGS) entry which is preliminary data.</text>
</comment>
<reference evidence="1 2" key="1">
    <citation type="submission" date="2019-04" db="EMBL/GenBank/DDBJ databases">
        <title>Microbes associate with the intestines of laboratory mice.</title>
        <authorList>
            <person name="Navarre W."/>
            <person name="Wong E."/>
            <person name="Huang K.C."/>
            <person name="Tropini C."/>
            <person name="Ng K."/>
            <person name="Yu B."/>
        </authorList>
    </citation>
    <scope>NUCLEOTIDE SEQUENCE [LARGE SCALE GENOMIC DNA]</scope>
    <source>
        <strain evidence="1 2">NM87_A27A</strain>
    </source>
</reference>
<accession>A0A4S4F5E5</accession>
<organism evidence="1 2">
    <name type="scientific">Bifidobacterium pseudolongum</name>
    <dbReference type="NCBI Taxonomy" id="1694"/>
    <lineage>
        <taxon>Bacteria</taxon>
        <taxon>Bacillati</taxon>
        <taxon>Actinomycetota</taxon>
        <taxon>Actinomycetes</taxon>
        <taxon>Bifidobacteriales</taxon>
        <taxon>Bifidobacteriaceae</taxon>
        <taxon>Bifidobacterium</taxon>
    </lineage>
</organism>
<protein>
    <submittedName>
        <fullName evidence="1">Uncharacterized protein</fullName>
    </submittedName>
</protein>
<dbReference type="EMBL" id="SSTF01000019">
    <property type="protein sequence ID" value="THG24938.1"/>
    <property type="molecule type" value="Genomic_DNA"/>
</dbReference>
<proteinExistence type="predicted"/>
<dbReference type="RefSeq" id="WP_136511487.1">
    <property type="nucleotide sequence ID" value="NZ_SSTF01000019.1"/>
</dbReference>
<sequence length="501" mass="55299">MGQQAWMYLDLNDGKGWRPLNDRSRDVAALDSLSIQWGTDSGFEQPDPAVLSFRLYDAGGALAGKAALLAGAKVCVTISTDPMYFELRDDARAYRDMGDITLRDLHNQVHYAPPEHTTFTQFTIFNGIVTTGGTIKHRHGAWIIELSASGPAVLWKRLQSQGPTSSDKRLDGYHWTGTPSSRLAEMNRRAAAVGAPQAVADGLTFPPSLAPYSDDYPSQLDLLHRMFAYSGRAPLWFETYELTRTTLSYVMAGDPAERILDTSMRLHVGSGDIEHEALPGDKVETGDPIEFTLPEPYTHVVVHGKGVSLDKDGGFEFTDTETAQGDRDLLPAGLDATQRSASVTTDAIVSPVGVSPYDPWQPSAAQRKQVAQLLLTIDTRIRPRSIVFDSRQLEPFTYPWLYRAQPAMMLAFVHTVADGLPDMDGRPAIEGAWSMIGGTLTYDWHNGDPRFRHEVTLWPHSHADAGSPTYADMAAVTAIYEQVPDYLTISDLQTINRIMED</sequence>
<evidence type="ECO:0000313" key="1">
    <source>
        <dbReference type="EMBL" id="THG24938.1"/>
    </source>
</evidence>
<evidence type="ECO:0000313" key="2">
    <source>
        <dbReference type="Proteomes" id="UP000306798"/>
    </source>
</evidence>
<dbReference type="AlphaFoldDB" id="A0A4S4F5E5"/>
<dbReference type="Proteomes" id="UP000306798">
    <property type="component" value="Unassembled WGS sequence"/>
</dbReference>
<gene>
    <name evidence="1" type="ORF">E5991_06980</name>
</gene>
<name>A0A4S4F5E5_9BIFI</name>